<gene>
    <name evidence="2" type="ORF">FZC78_08380</name>
</gene>
<dbReference type="Pfam" id="PF01381">
    <property type="entry name" value="HTH_3"/>
    <property type="match status" value="1"/>
</dbReference>
<dbReference type="InterPro" id="IPR001387">
    <property type="entry name" value="Cro/C1-type_HTH"/>
</dbReference>
<protein>
    <submittedName>
        <fullName evidence="2">Helix-turn-helix transcriptional regulator</fullName>
    </submittedName>
</protein>
<dbReference type="SMART" id="SM00530">
    <property type="entry name" value="HTH_XRE"/>
    <property type="match status" value="1"/>
</dbReference>
<dbReference type="Gene3D" id="1.10.260.40">
    <property type="entry name" value="lambda repressor-like DNA-binding domains"/>
    <property type="match status" value="1"/>
</dbReference>
<dbReference type="InterPro" id="IPR010982">
    <property type="entry name" value="Lambda_DNA-bd_dom_sf"/>
</dbReference>
<comment type="caution">
    <text evidence="2">The sequence shown here is derived from an EMBL/GenBank/DDBJ whole genome shotgun (WGS) entry which is preliminary data.</text>
</comment>
<organism evidence="2 3">
    <name type="scientific">Rossellomorea vietnamensis</name>
    <dbReference type="NCBI Taxonomy" id="218284"/>
    <lineage>
        <taxon>Bacteria</taxon>
        <taxon>Bacillati</taxon>
        <taxon>Bacillota</taxon>
        <taxon>Bacilli</taxon>
        <taxon>Bacillales</taxon>
        <taxon>Bacillaceae</taxon>
        <taxon>Rossellomorea</taxon>
    </lineage>
</organism>
<accession>A0A5D4NYU5</accession>
<dbReference type="RefSeq" id="WP_148939250.1">
    <property type="nucleotide sequence ID" value="NZ_VTEI01000003.1"/>
</dbReference>
<evidence type="ECO:0000259" key="1">
    <source>
        <dbReference type="PROSITE" id="PS50943"/>
    </source>
</evidence>
<evidence type="ECO:0000313" key="2">
    <source>
        <dbReference type="EMBL" id="TYS17852.1"/>
    </source>
</evidence>
<dbReference type="SUPFAM" id="SSF47413">
    <property type="entry name" value="lambda repressor-like DNA-binding domains"/>
    <property type="match status" value="1"/>
</dbReference>
<name>A0A5D4NYU5_9BACI</name>
<evidence type="ECO:0000313" key="3">
    <source>
        <dbReference type="Proteomes" id="UP000322267"/>
    </source>
</evidence>
<dbReference type="CDD" id="cd00093">
    <property type="entry name" value="HTH_XRE"/>
    <property type="match status" value="1"/>
</dbReference>
<dbReference type="OrthoDB" id="2968479at2"/>
<dbReference type="PROSITE" id="PS50943">
    <property type="entry name" value="HTH_CROC1"/>
    <property type="match status" value="1"/>
</dbReference>
<dbReference type="AlphaFoldDB" id="A0A5D4NYU5"/>
<proteinExistence type="predicted"/>
<dbReference type="EMBL" id="VTEI01000003">
    <property type="protein sequence ID" value="TYS17852.1"/>
    <property type="molecule type" value="Genomic_DNA"/>
</dbReference>
<dbReference type="GO" id="GO:0003677">
    <property type="term" value="F:DNA binding"/>
    <property type="evidence" value="ECO:0007669"/>
    <property type="project" value="InterPro"/>
</dbReference>
<feature type="domain" description="HTH cro/C1-type" evidence="1">
    <location>
        <begin position="7"/>
        <end position="62"/>
    </location>
</feature>
<sequence>MIFSDGFKRYREEIVQLSQVEVAKRLNISKQLLNKYENGKSQFPDDILRKLVNLYQLSPMDLYNIISGKAYPEEHSESTMVLRERFEDTETERAIELLKKFPQLRSLIISASYYDSKKQEKVIHKFVSIMKAIEELYCFFDKIRLNYY</sequence>
<dbReference type="Proteomes" id="UP000322267">
    <property type="component" value="Unassembled WGS sequence"/>
</dbReference>
<reference evidence="2 3" key="1">
    <citation type="submission" date="2019-08" db="EMBL/GenBank/DDBJ databases">
        <title>Bacillus genomes from the desert of Cuatro Cienegas, Coahuila.</title>
        <authorList>
            <person name="Olmedo-Alvarez G."/>
        </authorList>
    </citation>
    <scope>NUCLEOTIDE SEQUENCE [LARGE SCALE GENOMIC DNA]</scope>
    <source>
        <strain evidence="2 3">CH34_1T</strain>
    </source>
</reference>